<keyword evidence="1" id="KW-0812">Transmembrane</keyword>
<evidence type="ECO:0000313" key="3">
    <source>
        <dbReference type="EMBL" id="UZA03125.1"/>
    </source>
</evidence>
<evidence type="ECO:0000313" key="2">
    <source>
        <dbReference type="EMBL" id="STY90760.1"/>
    </source>
</evidence>
<evidence type="ECO:0000313" key="5">
    <source>
        <dbReference type="Proteomes" id="UP001163632"/>
    </source>
</evidence>
<organism evidence="2 4">
    <name type="scientific">Moraxella bovis</name>
    <dbReference type="NCBI Taxonomy" id="476"/>
    <lineage>
        <taxon>Bacteria</taxon>
        <taxon>Pseudomonadati</taxon>
        <taxon>Pseudomonadota</taxon>
        <taxon>Gammaproteobacteria</taxon>
        <taxon>Moraxellales</taxon>
        <taxon>Moraxellaceae</taxon>
        <taxon>Moraxella</taxon>
    </lineage>
</organism>
<feature type="transmembrane region" description="Helical" evidence="1">
    <location>
        <begin position="12"/>
        <end position="38"/>
    </location>
</feature>
<reference evidence="3" key="2">
    <citation type="journal article" date="2022" name="BMC Microbiol.">
        <title>Whole genome sequencing of Moraxella bovis strains from North America reveals two genotypes with different genetic determinants.</title>
        <authorList>
            <person name="Wynn E.L."/>
            <person name="Hille M.M."/>
            <person name="Loy J.D."/>
            <person name="Schuller G."/>
            <person name="Kuhn K.L."/>
            <person name="Dickey A.M."/>
            <person name="Bono J.L."/>
            <person name="Clawson M.L."/>
        </authorList>
    </citation>
    <scope>NUCLEOTIDE SEQUENCE</scope>
    <source>
        <strain evidence="3">SAM102599</strain>
    </source>
</reference>
<protein>
    <submittedName>
        <fullName evidence="2">Uncharacterized protein</fullName>
    </submittedName>
</protein>
<dbReference type="EMBL" id="CP087830">
    <property type="protein sequence ID" value="UZA03125.1"/>
    <property type="molecule type" value="Genomic_DNA"/>
</dbReference>
<dbReference type="Proteomes" id="UP000254133">
    <property type="component" value="Unassembled WGS sequence"/>
</dbReference>
<evidence type="ECO:0000313" key="4">
    <source>
        <dbReference type="Proteomes" id="UP000254133"/>
    </source>
</evidence>
<sequence length="548" mass="61229">MKIDAFDTIKSIVIAICLGTLLMYGVFVAIVVLGALSFDAKSSEAKVRAALLVASNYQKDGVLDIRSAIREKNIPPDEEWQRLYKHPIVPPLDEPLSGNEKQLCNMIRQYEDGRSRFYDIHFFGVSMLMPIRYIWDRTRGGSTALQSAVAKVLGRGSFGKVGEIYNTAGLYQLPEEIKCRIIISALDGNVVQKSINYQTIRGGYALSDLVFDKSFDELDFCELAFLSTAFRTPLSSISSKMYLNHRVYTYAVKNNRFSRCLKFDVMAEALVDLQIDKHPISISGMYRDTPLSVGMQDYIDFKEAVSEAQIQLEKQLKARTVVEVTIKQGDDTIRIDSLNPNTGFGSKHTPASLSKLLVAKTAIESGEDISSERLRKLLCHSDPEATADLFDVYQKDIINQAQKYNLIHEVSLKRALSSEDARWSSDDILLFAEDYVSLLQGKKKIPNAFGQGCTMSVLRSLVVPRHAIFAKSGTAKGYNKTVAKLLLFAIKYEKHSPIILVRVEGENNDRGLCEGEACFDNSLLKPFVIATLKFTDKQSLNSKKGETS</sequence>
<dbReference type="EMBL" id="UGPZ01000002">
    <property type="protein sequence ID" value="STY90760.1"/>
    <property type="molecule type" value="Genomic_DNA"/>
</dbReference>
<keyword evidence="1" id="KW-1133">Transmembrane helix</keyword>
<proteinExistence type="predicted"/>
<accession>A0A378PR79</accession>
<gene>
    <name evidence="3" type="ORF">LP092_14540</name>
    <name evidence="2" type="ORF">NCTC9426_00789</name>
</gene>
<evidence type="ECO:0000256" key="1">
    <source>
        <dbReference type="SAM" id="Phobius"/>
    </source>
</evidence>
<dbReference type="Proteomes" id="UP001163632">
    <property type="component" value="Chromosome"/>
</dbReference>
<dbReference type="RefSeq" id="WP_115368900.1">
    <property type="nucleotide sequence ID" value="NZ_CP087830.1"/>
</dbReference>
<reference evidence="2 4" key="1">
    <citation type="submission" date="2018-06" db="EMBL/GenBank/DDBJ databases">
        <authorList>
            <consortium name="Pathogen Informatics"/>
            <person name="Doyle S."/>
        </authorList>
    </citation>
    <scope>NUCLEOTIDE SEQUENCE [LARGE SCALE GENOMIC DNA]</scope>
    <source>
        <strain evidence="2 4">NCTC9426</strain>
    </source>
</reference>
<name>A0A378PR79_MORBO</name>
<keyword evidence="1" id="KW-0472">Membrane</keyword>
<dbReference type="AlphaFoldDB" id="A0A378PR79"/>
<keyword evidence="5" id="KW-1185">Reference proteome</keyword>